<dbReference type="InterPro" id="IPR002052">
    <property type="entry name" value="DNA_methylase_N6_adenine_CS"/>
</dbReference>
<sequence>MKSDADRVPATEWLREAAAQLAQTDSDTPRLDAELLLAHSLGVERGHLLLDMQRSLTPPQCVVADRLLLRRATGEPVAHILETRAFWAHDFKVGPASLIPRADTETLVETGLRHCSESRSVRILDLGTGTGCVLISLLSERPHALGIGLDVVQGAVDLATENARKLGVRNRATFRCGDWFSALEPQDGPFDLIVSNPPYIPSADIEGLMSEVRNYEPRLALDGGPDGLDAVRHILKTAPSRLVPGGSLALEVGVAQAAKVASLAACEGYQCVEIAKDLCGIERVVSARWDTS</sequence>
<dbReference type="EC" id="2.1.1.297" evidence="4"/>
<dbReference type="FunCoup" id="A0A3M0BY87">
    <property type="interactions" value="474"/>
</dbReference>
<dbReference type="NCBIfam" id="TIGR03534">
    <property type="entry name" value="RF_mod_PrmC"/>
    <property type="match status" value="1"/>
</dbReference>
<keyword evidence="3 4" id="KW-0949">S-adenosyl-L-methionine</keyword>
<dbReference type="InParanoid" id="A0A3M0BY87"/>
<dbReference type="HAMAP" id="MF_02126">
    <property type="entry name" value="RF_methyltr_PrmC"/>
    <property type="match status" value="1"/>
</dbReference>
<dbReference type="GO" id="GO:0032259">
    <property type="term" value="P:methylation"/>
    <property type="evidence" value="ECO:0007669"/>
    <property type="project" value="UniProtKB-KW"/>
</dbReference>
<evidence type="ECO:0000313" key="7">
    <source>
        <dbReference type="EMBL" id="RMB01535.1"/>
    </source>
</evidence>
<accession>A0A3M0BY87</accession>
<dbReference type="RefSeq" id="WP_121940349.1">
    <property type="nucleotide sequence ID" value="NZ_REFR01000016.1"/>
</dbReference>
<comment type="caution">
    <text evidence="7">The sequence shown here is derived from an EMBL/GenBank/DDBJ whole genome shotgun (WGS) entry which is preliminary data.</text>
</comment>
<name>A0A3M0BY87_9PROT</name>
<organism evidence="7 8">
    <name type="scientific">Eilatimonas milleporae</name>
    <dbReference type="NCBI Taxonomy" id="911205"/>
    <lineage>
        <taxon>Bacteria</taxon>
        <taxon>Pseudomonadati</taxon>
        <taxon>Pseudomonadota</taxon>
        <taxon>Alphaproteobacteria</taxon>
        <taxon>Kordiimonadales</taxon>
        <taxon>Kordiimonadaceae</taxon>
        <taxon>Eilatimonas</taxon>
    </lineage>
</organism>
<evidence type="ECO:0000256" key="2">
    <source>
        <dbReference type="ARBA" id="ARBA00022679"/>
    </source>
</evidence>
<evidence type="ECO:0000259" key="6">
    <source>
        <dbReference type="Pfam" id="PF17827"/>
    </source>
</evidence>
<keyword evidence="2 4" id="KW-0808">Transferase</keyword>
<dbReference type="Gene3D" id="1.10.8.10">
    <property type="entry name" value="DNA helicase RuvA subunit, C-terminal domain"/>
    <property type="match status" value="1"/>
</dbReference>
<dbReference type="SUPFAM" id="SSF53335">
    <property type="entry name" value="S-adenosyl-L-methionine-dependent methyltransferases"/>
    <property type="match status" value="1"/>
</dbReference>
<comment type="catalytic activity">
    <reaction evidence="4">
        <text>L-glutaminyl-[peptide chain release factor] + S-adenosyl-L-methionine = N(5)-methyl-L-glutaminyl-[peptide chain release factor] + S-adenosyl-L-homocysteine + H(+)</text>
        <dbReference type="Rhea" id="RHEA:42896"/>
        <dbReference type="Rhea" id="RHEA-COMP:10271"/>
        <dbReference type="Rhea" id="RHEA-COMP:10272"/>
        <dbReference type="ChEBI" id="CHEBI:15378"/>
        <dbReference type="ChEBI" id="CHEBI:30011"/>
        <dbReference type="ChEBI" id="CHEBI:57856"/>
        <dbReference type="ChEBI" id="CHEBI:59789"/>
        <dbReference type="ChEBI" id="CHEBI:61891"/>
        <dbReference type="EC" id="2.1.1.297"/>
    </reaction>
</comment>
<evidence type="ECO:0000256" key="4">
    <source>
        <dbReference type="HAMAP-Rule" id="MF_02126"/>
    </source>
</evidence>
<comment type="function">
    <text evidence="4">Methylates the class 1 translation termination release factors RF1/PrfA and RF2/PrfB on the glutamine residue of the universally conserved GGQ motif.</text>
</comment>
<evidence type="ECO:0000256" key="3">
    <source>
        <dbReference type="ARBA" id="ARBA00022691"/>
    </source>
</evidence>
<feature type="binding site" evidence="4">
    <location>
        <begin position="196"/>
        <end position="199"/>
    </location>
    <ligand>
        <name>substrate</name>
    </ligand>
</feature>
<dbReference type="InterPro" id="IPR050320">
    <property type="entry name" value="N5-glutamine_MTase"/>
</dbReference>
<feature type="domain" description="Release factor glutamine methyltransferase N-terminal" evidence="6">
    <location>
        <begin position="12"/>
        <end position="81"/>
    </location>
</feature>
<evidence type="ECO:0000313" key="8">
    <source>
        <dbReference type="Proteomes" id="UP000271227"/>
    </source>
</evidence>
<proteinExistence type="inferred from homology"/>
<dbReference type="Proteomes" id="UP000271227">
    <property type="component" value="Unassembled WGS sequence"/>
</dbReference>
<evidence type="ECO:0000256" key="1">
    <source>
        <dbReference type="ARBA" id="ARBA00022603"/>
    </source>
</evidence>
<feature type="binding site" evidence="4">
    <location>
        <begin position="127"/>
        <end position="131"/>
    </location>
    <ligand>
        <name>S-adenosyl-L-methionine</name>
        <dbReference type="ChEBI" id="CHEBI:59789"/>
    </ligand>
</feature>
<feature type="binding site" evidence="4">
    <location>
        <position position="196"/>
    </location>
    <ligand>
        <name>S-adenosyl-L-methionine</name>
        <dbReference type="ChEBI" id="CHEBI:59789"/>
    </ligand>
</feature>
<dbReference type="GO" id="GO:0102559">
    <property type="term" value="F:peptide chain release factor N(5)-glutamine methyltransferase activity"/>
    <property type="evidence" value="ECO:0007669"/>
    <property type="project" value="UniProtKB-EC"/>
</dbReference>
<dbReference type="Gene3D" id="3.40.50.150">
    <property type="entry name" value="Vaccinia Virus protein VP39"/>
    <property type="match status" value="1"/>
</dbReference>
<dbReference type="PROSITE" id="PS00092">
    <property type="entry name" value="N6_MTASE"/>
    <property type="match status" value="1"/>
</dbReference>
<keyword evidence="1 4" id="KW-0489">Methyltransferase</keyword>
<dbReference type="AlphaFoldDB" id="A0A3M0BY87"/>
<dbReference type="NCBIfam" id="TIGR00536">
    <property type="entry name" value="hemK_fam"/>
    <property type="match status" value="1"/>
</dbReference>
<feature type="domain" description="Methyltransferase" evidence="5">
    <location>
        <begin position="119"/>
        <end position="213"/>
    </location>
</feature>
<comment type="similarity">
    <text evidence="4">Belongs to the protein N5-glutamine methyltransferase family. PrmC subfamily.</text>
</comment>
<gene>
    <name evidence="4" type="primary">prmC</name>
    <name evidence="7" type="ORF">BXY39_3722</name>
</gene>
<dbReference type="PANTHER" id="PTHR18895">
    <property type="entry name" value="HEMK METHYLTRANSFERASE"/>
    <property type="match status" value="1"/>
</dbReference>
<feature type="binding site" evidence="4">
    <location>
        <position position="150"/>
    </location>
    <ligand>
        <name>S-adenosyl-L-methionine</name>
        <dbReference type="ChEBI" id="CHEBI:59789"/>
    </ligand>
</feature>
<dbReference type="OrthoDB" id="9800643at2"/>
<dbReference type="InterPro" id="IPR025714">
    <property type="entry name" value="Methyltranfer_dom"/>
</dbReference>
<dbReference type="CDD" id="cd02440">
    <property type="entry name" value="AdoMet_MTases"/>
    <property type="match status" value="1"/>
</dbReference>
<dbReference type="InterPro" id="IPR029063">
    <property type="entry name" value="SAM-dependent_MTases_sf"/>
</dbReference>
<reference evidence="7 8" key="1">
    <citation type="submission" date="2018-10" db="EMBL/GenBank/DDBJ databases">
        <title>Genomic Encyclopedia of Archaeal and Bacterial Type Strains, Phase II (KMG-II): from individual species to whole genera.</title>
        <authorList>
            <person name="Goeker M."/>
        </authorList>
    </citation>
    <scope>NUCLEOTIDE SEQUENCE [LARGE SCALE GENOMIC DNA]</scope>
    <source>
        <strain evidence="7 8">DSM 25217</strain>
    </source>
</reference>
<evidence type="ECO:0000259" key="5">
    <source>
        <dbReference type="Pfam" id="PF13847"/>
    </source>
</evidence>
<dbReference type="Pfam" id="PF17827">
    <property type="entry name" value="PrmC_N"/>
    <property type="match status" value="1"/>
</dbReference>
<keyword evidence="8" id="KW-1185">Reference proteome</keyword>
<dbReference type="PANTHER" id="PTHR18895:SF74">
    <property type="entry name" value="MTRF1L RELEASE FACTOR GLUTAMINE METHYLTRANSFERASE"/>
    <property type="match status" value="1"/>
</dbReference>
<dbReference type="Pfam" id="PF13847">
    <property type="entry name" value="Methyltransf_31"/>
    <property type="match status" value="1"/>
</dbReference>
<protein>
    <recommendedName>
        <fullName evidence="4">Release factor glutamine methyltransferase</fullName>
        <shortName evidence="4">RF MTase</shortName>
        <ecNumber evidence="4">2.1.1.297</ecNumber>
    </recommendedName>
    <alternativeName>
        <fullName evidence="4">N5-glutamine methyltransferase PrmC</fullName>
    </alternativeName>
    <alternativeName>
        <fullName evidence="4">Protein-(glutamine-N5) MTase PrmC</fullName>
    </alternativeName>
    <alternativeName>
        <fullName evidence="4">Protein-glutamine N-methyltransferase PrmC</fullName>
    </alternativeName>
</protein>
<dbReference type="InterPro" id="IPR019874">
    <property type="entry name" value="RF_methyltr_PrmC"/>
</dbReference>
<feature type="binding site" evidence="4">
    <location>
        <position position="179"/>
    </location>
    <ligand>
        <name>S-adenosyl-L-methionine</name>
        <dbReference type="ChEBI" id="CHEBI:59789"/>
    </ligand>
</feature>
<dbReference type="InterPro" id="IPR040758">
    <property type="entry name" value="PrmC_N"/>
</dbReference>
<dbReference type="EMBL" id="REFR01000016">
    <property type="protein sequence ID" value="RMB01535.1"/>
    <property type="molecule type" value="Genomic_DNA"/>
</dbReference>
<dbReference type="InterPro" id="IPR004556">
    <property type="entry name" value="HemK-like"/>
</dbReference>
<dbReference type="GO" id="GO:0003676">
    <property type="term" value="F:nucleic acid binding"/>
    <property type="evidence" value="ECO:0007669"/>
    <property type="project" value="InterPro"/>
</dbReference>